<dbReference type="PROSITE" id="PS50126">
    <property type="entry name" value="S1"/>
    <property type="match status" value="1"/>
</dbReference>
<dbReference type="InterPro" id="IPR004088">
    <property type="entry name" value="KH_dom_type_1"/>
</dbReference>
<dbReference type="SUPFAM" id="SSF110324">
    <property type="entry name" value="Ribosomal L27 protein-like"/>
    <property type="match status" value="1"/>
</dbReference>
<proteinExistence type="inferred from homology"/>
<evidence type="ECO:0000313" key="11">
    <source>
        <dbReference type="EMBL" id="CAE0606507.1"/>
    </source>
</evidence>
<accession>A0A7S3U982</accession>
<evidence type="ECO:0000256" key="8">
    <source>
        <dbReference type="ARBA" id="ARBA00023242"/>
    </source>
</evidence>
<dbReference type="InterPro" id="IPR036612">
    <property type="entry name" value="KH_dom_type_1_sf"/>
</dbReference>
<dbReference type="GO" id="GO:0071034">
    <property type="term" value="P:CUT catabolic process"/>
    <property type="evidence" value="ECO:0007669"/>
    <property type="project" value="TreeGrafter"/>
</dbReference>
<dbReference type="Pfam" id="PF21262">
    <property type="entry name" value="RRP40_S1"/>
    <property type="match status" value="1"/>
</dbReference>
<dbReference type="GO" id="GO:0000467">
    <property type="term" value="P:exonucleolytic trimming to generate mature 3'-end of 5.8S rRNA from tricistronic rRNA transcript (SSU-rRNA, 5.8S rRNA, LSU-rRNA)"/>
    <property type="evidence" value="ECO:0007669"/>
    <property type="project" value="TreeGrafter"/>
</dbReference>
<dbReference type="CDD" id="cd22526">
    <property type="entry name" value="KH-I_Rrp40"/>
    <property type="match status" value="1"/>
</dbReference>
<dbReference type="GO" id="GO:0003723">
    <property type="term" value="F:RNA binding"/>
    <property type="evidence" value="ECO:0007669"/>
    <property type="project" value="UniProtKB-KW"/>
</dbReference>
<dbReference type="PANTHER" id="PTHR21321:SF1">
    <property type="entry name" value="EXOSOME COMPLEX COMPONENT RRP40"/>
    <property type="match status" value="1"/>
</dbReference>
<keyword evidence="6" id="KW-0271">Exosome</keyword>
<keyword evidence="8" id="KW-0539">Nucleus</keyword>
<comment type="subcellular location">
    <subcellularLocation>
        <location evidence="1">Cytoplasm</location>
    </subcellularLocation>
    <subcellularLocation>
        <location evidence="2">Nucleus</location>
        <location evidence="2">Nucleolus</location>
    </subcellularLocation>
</comment>
<dbReference type="FunFam" id="3.30.1370.10:FF:000038">
    <property type="entry name" value="exosome complex component RRP40"/>
    <property type="match status" value="1"/>
</dbReference>
<gene>
    <name evidence="11" type="ORF">PSAL00342_LOCUS323</name>
</gene>
<keyword evidence="7" id="KW-0694">RNA-binding</keyword>
<dbReference type="GO" id="GO:0071035">
    <property type="term" value="P:nuclear polyadenylation-dependent rRNA catabolic process"/>
    <property type="evidence" value="ECO:0007669"/>
    <property type="project" value="TreeGrafter"/>
</dbReference>
<dbReference type="CDD" id="cd05790">
    <property type="entry name" value="S1_Rrp40"/>
    <property type="match status" value="1"/>
</dbReference>
<dbReference type="InterPro" id="IPR012340">
    <property type="entry name" value="NA-bd_OB-fold"/>
</dbReference>
<name>A0A7S3U982_9CHLO</name>
<dbReference type="GO" id="GO:0034475">
    <property type="term" value="P:U4 snRNA 3'-end processing"/>
    <property type="evidence" value="ECO:0007669"/>
    <property type="project" value="TreeGrafter"/>
</dbReference>
<dbReference type="GO" id="GO:0005730">
    <property type="term" value="C:nucleolus"/>
    <property type="evidence" value="ECO:0007669"/>
    <property type="project" value="UniProtKB-SubCell"/>
</dbReference>
<dbReference type="Pfam" id="PF15985">
    <property type="entry name" value="KH_6"/>
    <property type="match status" value="1"/>
</dbReference>
<dbReference type="GO" id="GO:0071051">
    <property type="term" value="P:poly(A)-dependent snoRNA 3'-end processing"/>
    <property type="evidence" value="ECO:0007669"/>
    <property type="project" value="TreeGrafter"/>
</dbReference>
<evidence type="ECO:0000259" key="10">
    <source>
        <dbReference type="PROSITE" id="PS50126"/>
    </source>
</evidence>
<reference evidence="11" key="1">
    <citation type="submission" date="2021-01" db="EMBL/GenBank/DDBJ databases">
        <authorList>
            <person name="Corre E."/>
            <person name="Pelletier E."/>
            <person name="Niang G."/>
            <person name="Scheremetjew M."/>
            <person name="Finn R."/>
            <person name="Kale V."/>
            <person name="Holt S."/>
            <person name="Cochrane G."/>
            <person name="Meng A."/>
            <person name="Brown T."/>
            <person name="Cohen L."/>
        </authorList>
    </citation>
    <scope>NUCLEOTIDE SEQUENCE</scope>
    <source>
        <strain evidence="11">CCMP1897</strain>
    </source>
</reference>
<evidence type="ECO:0000256" key="4">
    <source>
        <dbReference type="ARBA" id="ARBA00022490"/>
    </source>
</evidence>
<evidence type="ECO:0000256" key="3">
    <source>
        <dbReference type="ARBA" id="ARBA00007841"/>
    </source>
</evidence>
<dbReference type="AlphaFoldDB" id="A0A7S3U982"/>
<dbReference type="GO" id="GO:0000177">
    <property type="term" value="C:cytoplasmic exosome (RNase complex)"/>
    <property type="evidence" value="ECO:0007669"/>
    <property type="project" value="TreeGrafter"/>
</dbReference>
<dbReference type="PANTHER" id="PTHR21321">
    <property type="entry name" value="PNAS-3 RELATED"/>
    <property type="match status" value="1"/>
</dbReference>
<dbReference type="SUPFAM" id="SSF50249">
    <property type="entry name" value="Nucleic acid-binding proteins"/>
    <property type="match status" value="1"/>
</dbReference>
<dbReference type="InterPro" id="IPR037319">
    <property type="entry name" value="Rrp40_S1"/>
</dbReference>
<dbReference type="InterPro" id="IPR026699">
    <property type="entry name" value="Exosome_RNA_bind1/RRP40/RRP4"/>
</dbReference>
<evidence type="ECO:0000256" key="7">
    <source>
        <dbReference type="ARBA" id="ARBA00022884"/>
    </source>
</evidence>
<dbReference type="GO" id="GO:0071038">
    <property type="term" value="P:TRAMP-dependent tRNA surveillance pathway"/>
    <property type="evidence" value="ECO:0007669"/>
    <property type="project" value="TreeGrafter"/>
</dbReference>
<keyword evidence="4" id="KW-0963">Cytoplasm</keyword>
<evidence type="ECO:0000256" key="9">
    <source>
        <dbReference type="ARBA" id="ARBA00030615"/>
    </source>
</evidence>
<dbReference type="GO" id="GO:0000176">
    <property type="term" value="C:nuclear exosome (RNase complex)"/>
    <property type="evidence" value="ECO:0007669"/>
    <property type="project" value="TreeGrafter"/>
</dbReference>
<keyword evidence="5" id="KW-0698">rRNA processing</keyword>
<dbReference type="InterPro" id="IPR003029">
    <property type="entry name" value="S1_domain"/>
</dbReference>
<dbReference type="EMBL" id="HBIS01000390">
    <property type="protein sequence ID" value="CAE0606507.1"/>
    <property type="molecule type" value="Transcribed_RNA"/>
</dbReference>
<organism evidence="11">
    <name type="scientific">Picocystis salinarum</name>
    <dbReference type="NCBI Taxonomy" id="88271"/>
    <lineage>
        <taxon>Eukaryota</taxon>
        <taxon>Viridiplantae</taxon>
        <taxon>Chlorophyta</taxon>
        <taxon>Picocystophyceae</taxon>
        <taxon>Picocystales</taxon>
        <taxon>Picocystaceae</taxon>
        <taxon>Picocystis</taxon>
    </lineage>
</organism>
<dbReference type="SUPFAM" id="SSF54791">
    <property type="entry name" value="Eukaryotic type KH-domain (KH-domain type I)"/>
    <property type="match status" value="1"/>
</dbReference>
<dbReference type="Gene3D" id="2.40.50.140">
    <property type="entry name" value="Nucleic acid-binding proteins"/>
    <property type="match status" value="1"/>
</dbReference>
<comment type="similarity">
    <text evidence="3">Belongs to the RRP40 family.</text>
</comment>
<feature type="domain" description="S1 motif" evidence="10">
    <location>
        <begin position="78"/>
        <end position="147"/>
    </location>
</feature>
<evidence type="ECO:0000256" key="1">
    <source>
        <dbReference type="ARBA" id="ARBA00004496"/>
    </source>
</evidence>
<evidence type="ECO:0000256" key="2">
    <source>
        <dbReference type="ARBA" id="ARBA00004604"/>
    </source>
</evidence>
<dbReference type="InterPro" id="IPR049469">
    <property type="entry name" value="RRP40_KH-I"/>
</dbReference>
<dbReference type="Gene3D" id="3.30.1370.10">
    <property type="entry name" value="K Homology domain, type 1"/>
    <property type="match status" value="1"/>
</dbReference>
<sequence>MVQEALADETVDTVVLPGDVVFDLPDSGRVRLGGGLQVVGSSGNMRVTATKAGVLRRAPNAGRFWLEGSYGVYAANVGDFVVGIVEERHAEGYNVDIGSSRKATLSAFAFEGATRRNRPNIKIGDLVYCRVEEVDRDLEPCLTCIDRNGKASGFGLLPPGNLIGCSTGLARRLLHPEHAVVLEVLSSEGLQFECAVGLNGRIWISADSPKTTFLISNAILNSEYLSPTQVHAMVKQLIGTK</sequence>
<evidence type="ECO:0000256" key="6">
    <source>
        <dbReference type="ARBA" id="ARBA00022835"/>
    </source>
</evidence>
<evidence type="ECO:0000256" key="5">
    <source>
        <dbReference type="ARBA" id="ARBA00022552"/>
    </source>
</evidence>
<dbReference type="FunFam" id="2.40.50.140:FF:000112">
    <property type="entry name" value="Exosome complex component RRP40"/>
    <property type="match status" value="1"/>
</dbReference>
<dbReference type="GO" id="GO:0010468">
    <property type="term" value="P:regulation of gene expression"/>
    <property type="evidence" value="ECO:0007669"/>
    <property type="project" value="UniProtKB-ARBA"/>
</dbReference>
<protein>
    <recommendedName>
        <fullName evidence="9">Ribosomal RNA-processing protein 40</fullName>
    </recommendedName>
</protein>